<keyword evidence="3 5" id="KW-1133">Transmembrane helix</keyword>
<comment type="subcellular location">
    <subcellularLocation>
        <location evidence="1">Membrane</location>
        <topology evidence="1">Multi-pass membrane protein</topology>
    </subcellularLocation>
</comment>
<proteinExistence type="predicted"/>
<feature type="transmembrane region" description="Helical" evidence="5">
    <location>
        <begin position="166"/>
        <end position="184"/>
    </location>
</feature>
<keyword evidence="2 5" id="KW-0812">Transmembrane</keyword>
<dbReference type="GO" id="GO:0004252">
    <property type="term" value="F:serine-type endopeptidase activity"/>
    <property type="evidence" value="ECO:0007669"/>
    <property type="project" value="InterPro"/>
</dbReference>
<organism evidence="7 8">
    <name type="scientific">Nocardioides alpinus</name>
    <dbReference type="NCBI Taxonomy" id="748909"/>
    <lineage>
        <taxon>Bacteria</taxon>
        <taxon>Bacillati</taxon>
        <taxon>Actinomycetota</taxon>
        <taxon>Actinomycetes</taxon>
        <taxon>Propionibacteriales</taxon>
        <taxon>Nocardioidaceae</taxon>
        <taxon>Nocardioides</taxon>
    </lineage>
</organism>
<feature type="transmembrane region" description="Helical" evidence="5">
    <location>
        <begin position="38"/>
        <end position="55"/>
    </location>
</feature>
<feature type="transmembrane region" description="Helical" evidence="5">
    <location>
        <begin position="139"/>
        <end position="159"/>
    </location>
</feature>
<feature type="domain" description="Peptidase S54 rhomboid" evidence="6">
    <location>
        <begin position="77"/>
        <end position="209"/>
    </location>
</feature>
<dbReference type="AlphaFoldDB" id="A0A1I0ZDY5"/>
<dbReference type="EMBL" id="FOKC01000005">
    <property type="protein sequence ID" value="SFB23999.1"/>
    <property type="molecule type" value="Genomic_DNA"/>
</dbReference>
<dbReference type="Proteomes" id="UP000199113">
    <property type="component" value="Unassembled WGS sequence"/>
</dbReference>
<dbReference type="InterPro" id="IPR035952">
    <property type="entry name" value="Rhomboid-like_sf"/>
</dbReference>
<evidence type="ECO:0000256" key="5">
    <source>
        <dbReference type="SAM" id="Phobius"/>
    </source>
</evidence>
<feature type="transmembrane region" description="Helical" evidence="5">
    <location>
        <begin position="115"/>
        <end position="133"/>
    </location>
</feature>
<dbReference type="STRING" id="748909.SAMN05192575_105278"/>
<evidence type="ECO:0000256" key="1">
    <source>
        <dbReference type="ARBA" id="ARBA00004141"/>
    </source>
</evidence>
<dbReference type="GO" id="GO:0016020">
    <property type="term" value="C:membrane"/>
    <property type="evidence" value="ECO:0007669"/>
    <property type="project" value="UniProtKB-SubCell"/>
</dbReference>
<evidence type="ECO:0000256" key="2">
    <source>
        <dbReference type="ARBA" id="ARBA00022692"/>
    </source>
</evidence>
<feature type="transmembrane region" description="Helical" evidence="5">
    <location>
        <begin position="190"/>
        <end position="209"/>
    </location>
</feature>
<sequence>MLPLYPGYALSTLARAFASFATMGGMQTTTREPAWQQAAVLTGAFVAVLWVLEIFDAATGHPLDAYGVQPRTEDGLVGIATAPMLHFGFDHLISNTVPVLVLGFLALATGIGRGLLATAIIWVVGGLGVWLFAQPGSNHAGASILIFGWIVFLIVRGFLNRRSTEILIGVAVFLLYSGALLGVLPGQPGVSWQGHLFGAIGGFLAARLLTTRARDEARVTY</sequence>
<name>A0A1I0ZDY5_9ACTN</name>
<evidence type="ECO:0000256" key="4">
    <source>
        <dbReference type="ARBA" id="ARBA00023136"/>
    </source>
</evidence>
<evidence type="ECO:0000313" key="7">
    <source>
        <dbReference type="EMBL" id="SFB23999.1"/>
    </source>
</evidence>
<keyword evidence="4 5" id="KW-0472">Membrane</keyword>
<evidence type="ECO:0000313" key="8">
    <source>
        <dbReference type="Proteomes" id="UP000199113"/>
    </source>
</evidence>
<dbReference type="Gene3D" id="1.20.1540.10">
    <property type="entry name" value="Rhomboid-like"/>
    <property type="match status" value="1"/>
</dbReference>
<dbReference type="Pfam" id="PF01694">
    <property type="entry name" value="Rhomboid"/>
    <property type="match status" value="1"/>
</dbReference>
<dbReference type="InterPro" id="IPR022764">
    <property type="entry name" value="Peptidase_S54_rhomboid_dom"/>
</dbReference>
<reference evidence="7" key="1">
    <citation type="submission" date="2016-10" db="EMBL/GenBank/DDBJ databases">
        <authorList>
            <person name="de Groot N.N."/>
        </authorList>
    </citation>
    <scope>NUCLEOTIDE SEQUENCE [LARGE SCALE GENOMIC DNA]</scope>
    <source>
        <strain evidence="7">CGMCC 1.10697</strain>
    </source>
</reference>
<evidence type="ECO:0000256" key="3">
    <source>
        <dbReference type="ARBA" id="ARBA00022989"/>
    </source>
</evidence>
<feature type="transmembrane region" description="Helical" evidence="5">
    <location>
        <begin position="92"/>
        <end position="108"/>
    </location>
</feature>
<evidence type="ECO:0000259" key="6">
    <source>
        <dbReference type="Pfam" id="PF01694"/>
    </source>
</evidence>
<dbReference type="SUPFAM" id="SSF144091">
    <property type="entry name" value="Rhomboid-like"/>
    <property type="match status" value="1"/>
</dbReference>
<protein>
    <submittedName>
        <fullName evidence="7">Rhomboid family protein</fullName>
    </submittedName>
</protein>
<gene>
    <name evidence="7" type="ORF">SAMN05192575_105278</name>
</gene>
<accession>A0A1I0ZDY5</accession>
<feature type="transmembrane region" description="Helical" evidence="5">
    <location>
        <begin position="6"/>
        <end position="26"/>
    </location>
</feature>